<evidence type="ECO:0000259" key="1">
    <source>
        <dbReference type="PROSITE" id="PS51746"/>
    </source>
</evidence>
<dbReference type="PROSITE" id="PS51746">
    <property type="entry name" value="PPM_2"/>
    <property type="match status" value="1"/>
</dbReference>
<dbReference type="PANTHER" id="PTHR13832">
    <property type="entry name" value="PROTEIN PHOSPHATASE 2C"/>
    <property type="match status" value="1"/>
</dbReference>
<dbReference type="InterPro" id="IPR036457">
    <property type="entry name" value="PPM-type-like_dom_sf"/>
</dbReference>
<organism evidence="2">
    <name type="scientific">Xenopsylla cheopis</name>
    <name type="common">Oriental rat flea</name>
    <name type="synonym">Pulex cheopis</name>
    <dbReference type="NCBI Taxonomy" id="163159"/>
    <lineage>
        <taxon>Eukaryota</taxon>
        <taxon>Metazoa</taxon>
        <taxon>Ecdysozoa</taxon>
        <taxon>Arthropoda</taxon>
        <taxon>Hexapoda</taxon>
        <taxon>Insecta</taxon>
        <taxon>Pterygota</taxon>
        <taxon>Neoptera</taxon>
        <taxon>Endopterygota</taxon>
        <taxon>Siphonaptera</taxon>
        <taxon>Pulicidae</taxon>
        <taxon>Xenopsyllinae</taxon>
        <taxon>Xenopsylla</taxon>
    </lineage>
</organism>
<name>A0A6M2DNB0_XENCH</name>
<reference evidence="2" key="1">
    <citation type="submission" date="2020-03" db="EMBL/GenBank/DDBJ databases">
        <title>Transcriptomic Profiling of the Digestive Tract of the Rat Flea, Xenopsylla cheopis, Following Blood Feeding and Infection with Yersinia pestis.</title>
        <authorList>
            <person name="Bland D.M."/>
            <person name="Martens C.A."/>
            <person name="Virtaneva K."/>
            <person name="Kanakabandi K."/>
            <person name="Long D."/>
            <person name="Rosenke R."/>
            <person name="Saturday G.A."/>
            <person name="Hoyt F.H."/>
            <person name="Bruno D.P."/>
            <person name="Ribeiro J.M.C."/>
            <person name="Hinnebusch J."/>
        </authorList>
    </citation>
    <scope>NUCLEOTIDE SEQUENCE</scope>
</reference>
<proteinExistence type="predicted"/>
<dbReference type="AlphaFoldDB" id="A0A6M2DNB0"/>
<dbReference type="CDD" id="cd00143">
    <property type="entry name" value="PP2Cc"/>
    <property type="match status" value="1"/>
</dbReference>
<evidence type="ECO:0000313" key="2">
    <source>
        <dbReference type="EMBL" id="NOV47556.1"/>
    </source>
</evidence>
<dbReference type="PANTHER" id="PTHR13832:SF533">
    <property type="entry name" value="TGF-BETA-ACTIVATED KINASE 1 AND MAP3K7-BINDING PROTEIN 1"/>
    <property type="match status" value="1"/>
</dbReference>
<dbReference type="SUPFAM" id="SSF81606">
    <property type="entry name" value="PP2C-like"/>
    <property type="match status" value="1"/>
</dbReference>
<dbReference type="GO" id="GO:0016301">
    <property type="term" value="F:kinase activity"/>
    <property type="evidence" value="ECO:0007669"/>
    <property type="project" value="UniProtKB-KW"/>
</dbReference>
<keyword evidence="2" id="KW-0418">Kinase</keyword>
<protein>
    <submittedName>
        <fullName evidence="2">Putative tgf-beta-activated kinase 1 and map3k7-binding protein 1</fullName>
    </submittedName>
</protein>
<dbReference type="SMART" id="SM00332">
    <property type="entry name" value="PP2Cc"/>
    <property type="match status" value="1"/>
</dbReference>
<keyword evidence="2" id="KW-0808">Transferase</keyword>
<feature type="domain" description="PPM-type phosphatase" evidence="1">
    <location>
        <begin position="23"/>
        <end position="355"/>
    </location>
</feature>
<dbReference type="InterPro" id="IPR015655">
    <property type="entry name" value="PP2C"/>
</dbReference>
<sequence length="498" mass="55660">MSNDTGQSTLSWTDDLPVCWDCGSAFAKNESFDENKDHENEHALNCRNFYCRLDENICLYGVFDGHYGSEYADFALQRITAEIVLGQLTGKQTDEEVKEVLRQAFVSVEKGYLDSIDELLAKRLQYELPPNLNEDELSGQYKSDKDKLETINKQLKVGTSAVVALLYNNKLYIANIGTCRALLCRTDINSVLRVLQLTVDHDIYNEDEELRLKQLGLDMAKVKQDKVLECTRCIGSYLLKGGYKENQYLAAAISEPVIAEPEIHGGIEIDESCRFLLLMSAGLYKSLCDGKCIEYEQVNKHLAQMAVEQFRVHTTLTAVSQGLVNKIVNMHKESYLSGKATTTKHEDITLLVRNFNYPLNIDLASSIKETASPKSICKTELKAEPSISTKAKKVEDCGSLIAKPGTNTVKFNPVVESFSNNSPNAYYSHSDSCETNTNDCTNCTNSCMTNSSTNSDTTQSEATDSDQKIPSYVDFTEYYELVKRARINGDLPSGINFD</sequence>
<dbReference type="InterPro" id="IPR001932">
    <property type="entry name" value="PPM-type_phosphatase-like_dom"/>
</dbReference>
<dbReference type="GO" id="GO:0004722">
    <property type="term" value="F:protein serine/threonine phosphatase activity"/>
    <property type="evidence" value="ECO:0007669"/>
    <property type="project" value="InterPro"/>
</dbReference>
<dbReference type="Pfam" id="PF00481">
    <property type="entry name" value="PP2C"/>
    <property type="match status" value="1"/>
</dbReference>
<dbReference type="EMBL" id="GIIL01003830">
    <property type="protein sequence ID" value="NOV47556.1"/>
    <property type="molecule type" value="Transcribed_RNA"/>
</dbReference>
<dbReference type="Gene3D" id="3.60.40.10">
    <property type="entry name" value="PPM-type phosphatase domain"/>
    <property type="match status" value="1"/>
</dbReference>
<accession>A0A6M2DNB0</accession>